<proteinExistence type="predicted"/>
<sequence length="63" mass="6995">MHEGCRPPNLQENRVFSPVRQAAGTSQEICRKSTYGVSQMGLFLEISRNGVDGNERVKFPSLA</sequence>
<gene>
    <name evidence="1" type="ORF">HMPREF1979_00979</name>
</gene>
<evidence type="ECO:0000313" key="1">
    <source>
        <dbReference type="EMBL" id="ERH24864.1"/>
    </source>
</evidence>
<dbReference type="EMBL" id="AWSE01000045">
    <property type="protein sequence ID" value="ERH24864.1"/>
    <property type="molecule type" value="Genomic_DNA"/>
</dbReference>
<organism evidence="1 2">
    <name type="scientific">Actinomyces johnsonii F0542</name>
    <dbReference type="NCBI Taxonomy" id="1321818"/>
    <lineage>
        <taxon>Bacteria</taxon>
        <taxon>Bacillati</taxon>
        <taxon>Actinomycetota</taxon>
        <taxon>Actinomycetes</taxon>
        <taxon>Actinomycetales</taxon>
        <taxon>Actinomycetaceae</taxon>
        <taxon>Actinomyces</taxon>
    </lineage>
</organism>
<evidence type="ECO:0000313" key="2">
    <source>
        <dbReference type="Proteomes" id="UP000016536"/>
    </source>
</evidence>
<name>U1QTI2_9ACTO</name>
<dbReference type="HOGENOM" id="CLU_2875581_0_0_11"/>
<reference evidence="1 2" key="1">
    <citation type="submission" date="2013-08" db="EMBL/GenBank/DDBJ databases">
        <authorList>
            <person name="Weinstock G."/>
            <person name="Sodergren E."/>
            <person name="Wylie T."/>
            <person name="Fulton L."/>
            <person name="Fulton R."/>
            <person name="Fronick C."/>
            <person name="O'Laughlin M."/>
            <person name="Godfrey J."/>
            <person name="Miner T."/>
            <person name="Herter B."/>
            <person name="Appelbaum E."/>
            <person name="Cordes M."/>
            <person name="Lek S."/>
            <person name="Wollam A."/>
            <person name="Pepin K.H."/>
            <person name="Palsikar V.B."/>
            <person name="Mitreva M."/>
            <person name="Wilson R.K."/>
        </authorList>
    </citation>
    <scope>NUCLEOTIDE SEQUENCE [LARGE SCALE GENOMIC DNA]</scope>
    <source>
        <strain evidence="1 2">F0542</strain>
    </source>
</reference>
<keyword evidence="2" id="KW-1185">Reference proteome</keyword>
<dbReference type="Proteomes" id="UP000016536">
    <property type="component" value="Unassembled WGS sequence"/>
</dbReference>
<accession>U1QTI2</accession>
<dbReference type="AlphaFoldDB" id="U1QTI2"/>
<protein>
    <submittedName>
        <fullName evidence="1">Uncharacterized protein</fullName>
    </submittedName>
</protein>
<comment type="caution">
    <text evidence="1">The sequence shown here is derived from an EMBL/GenBank/DDBJ whole genome shotgun (WGS) entry which is preliminary data.</text>
</comment>